<evidence type="ECO:0000256" key="8">
    <source>
        <dbReference type="ARBA" id="ARBA00038436"/>
    </source>
</evidence>
<evidence type="ECO:0000256" key="9">
    <source>
        <dbReference type="SAM" id="Phobius"/>
    </source>
</evidence>
<sequence length="175" mass="20360">MKVLRWLDEHLEEYMLILLSVIAVVIVFYQVFMRYVMGDSSRWSEELARYLFIWLIYIGISYGVKRQRHISVDALSMVLSARGKVILNIIANMLFLFFAVFMVFYGYQVMMYIFDRGQTSAGLGLPMGYVYAAGPVGMALTSVRLIQHLIKQFRRLLAGDLEDVEEEFEEQIKQS</sequence>
<dbReference type="RefSeq" id="WP_307336377.1">
    <property type="nucleotide sequence ID" value="NZ_JAUSUQ010000003.1"/>
</dbReference>
<keyword evidence="6 9" id="KW-1133">Transmembrane helix</keyword>
<evidence type="ECO:0000256" key="1">
    <source>
        <dbReference type="ARBA" id="ARBA00004429"/>
    </source>
</evidence>
<feature type="transmembrane region" description="Helical" evidence="9">
    <location>
        <begin position="127"/>
        <end position="146"/>
    </location>
</feature>
<dbReference type="InterPro" id="IPR007387">
    <property type="entry name" value="TRAP_DctQ"/>
</dbReference>
<dbReference type="Pfam" id="PF04290">
    <property type="entry name" value="DctQ"/>
    <property type="match status" value="1"/>
</dbReference>
<evidence type="ECO:0000256" key="4">
    <source>
        <dbReference type="ARBA" id="ARBA00022519"/>
    </source>
</evidence>
<evidence type="ECO:0000256" key="6">
    <source>
        <dbReference type="ARBA" id="ARBA00022989"/>
    </source>
</evidence>
<dbReference type="PANTHER" id="PTHR35011:SF2">
    <property type="entry name" value="2,3-DIKETO-L-GULONATE TRAP TRANSPORTER SMALL PERMEASE PROTEIN YIAM"/>
    <property type="match status" value="1"/>
</dbReference>
<evidence type="ECO:0000256" key="7">
    <source>
        <dbReference type="ARBA" id="ARBA00023136"/>
    </source>
</evidence>
<organism evidence="11 12">
    <name type="scientific">Caldalkalibacillus uzonensis</name>
    <dbReference type="NCBI Taxonomy" id="353224"/>
    <lineage>
        <taxon>Bacteria</taxon>
        <taxon>Bacillati</taxon>
        <taxon>Bacillota</taxon>
        <taxon>Bacilli</taxon>
        <taxon>Bacillales</taxon>
        <taxon>Bacillaceae</taxon>
        <taxon>Caldalkalibacillus</taxon>
    </lineage>
</organism>
<evidence type="ECO:0000259" key="10">
    <source>
        <dbReference type="Pfam" id="PF04290"/>
    </source>
</evidence>
<keyword evidence="3" id="KW-1003">Cell membrane</keyword>
<evidence type="ECO:0000256" key="5">
    <source>
        <dbReference type="ARBA" id="ARBA00022692"/>
    </source>
</evidence>
<reference evidence="11 12" key="1">
    <citation type="submission" date="2023-07" db="EMBL/GenBank/DDBJ databases">
        <title>Genomic Encyclopedia of Type Strains, Phase IV (KMG-IV): sequencing the most valuable type-strain genomes for metagenomic binning, comparative biology and taxonomic classification.</title>
        <authorList>
            <person name="Goeker M."/>
        </authorList>
    </citation>
    <scope>NUCLEOTIDE SEQUENCE [LARGE SCALE GENOMIC DNA]</scope>
    <source>
        <strain evidence="11 12">DSM 17740</strain>
    </source>
</reference>
<evidence type="ECO:0000256" key="2">
    <source>
        <dbReference type="ARBA" id="ARBA00022448"/>
    </source>
</evidence>
<proteinExistence type="inferred from homology"/>
<accession>A0ABU0CPF5</accession>
<keyword evidence="7 9" id="KW-0472">Membrane</keyword>
<feature type="transmembrane region" description="Helical" evidence="9">
    <location>
        <begin position="85"/>
        <end position="107"/>
    </location>
</feature>
<feature type="transmembrane region" description="Helical" evidence="9">
    <location>
        <begin position="14"/>
        <end position="35"/>
    </location>
</feature>
<comment type="subcellular location">
    <subcellularLocation>
        <location evidence="1">Cell inner membrane</location>
        <topology evidence="1">Multi-pass membrane protein</topology>
    </subcellularLocation>
</comment>
<feature type="domain" description="Tripartite ATP-independent periplasmic transporters DctQ component" evidence="10">
    <location>
        <begin position="24"/>
        <end position="155"/>
    </location>
</feature>
<keyword evidence="4" id="KW-0997">Cell inner membrane</keyword>
<feature type="transmembrane region" description="Helical" evidence="9">
    <location>
        <begin position="47"/>
        <end position="64"/>
    </location>
</feature>
<name>A0ABU0CPF5_9BACI</name>
<keyword evidence="5 9" id="KW-0812">Transmembrane</keyword>
<gene>
    <name evidence="11" type="ORF">J2S00_001069</name>
</gene>
<evidence type="ECO:0000256" key="3">
    <source>
        <dbReference type="ARBA" id="ARBA00022475"/>
    </source>
</evidence>
<comment type="similarity">
    <text evidence="8">Belongs to the TRAP transporter small permease family.</text>
</comment>
<keyword evidence="2" id="KW-0813">Transport</keyword>
<evidence type="ECO:0000313" key="11">
    <source>
        <dbReference type="EMBL" id="MDQ0338285.1"/>
    </source>
</evidence>
<dbReference type="Proteomes" id="UP001232445">
    <property type="component" value="Unassembled WGS sequence"/>
</dbReference>
<dbReference type="EMBL" id="JAUSUQ010000003">
    <property type="protein sequence ID" value="MDQ0338285.1"/>
    <property type="molecule type" value="Genomic_DNA"/>
</dbReference>
<protein>
    <submittedName>
        <fullName evidence="11">TRAP-type C4-dicarboxylate transport system permease small subunit</fullName>
    </submittedName>
</protein>
<comment type="caution">
    <text evidence="11">The sequence shown here is derived from an EMBL/GenBank/DDBJ whole genome shotgun (WGS) entry which is preliminary data.</text>
</comment>
<dbReference type="InterPro" id="IPR055348">
    <property type="entry name" value="DctQ"/>
</dbReference>
<dbReference type="PANTHER" id="PTHR35011">
    <property type="entry name" value="2,3-DIKETO-L-GULONATE TRAP TRANSPORTER SMALL PERMEASE PROTEIN YIAM"/>
    <property type="match status" value="1"/>
</dbReference>
<evidence type="ECO:0000313" key="12">
    <source>
        <dbReference type="Proteomes" id="UP001232445"/>
    </source>
</evidence>
<keyword evidence="12" id="KW-1185">Reference proteome</keyword>